<evidence type="ECO:0000256" key="1">
    <source>
        <dbReference type="SAM" id="MobiDB-lite"/>
    </source>
</evidence>
<sequence>MKPLNEKMAAKKIAKGPTTPAVPHSAEVRRVLGRLPNPQDALFLDFADVGAGYHGAACHMNAKHLAMSPGGRRVHGWAIWQYPSFAQAEFHSVWEDLDGNLVDVTPHRNGQTKVMFVRDPSLVIERDPETGRAILFSAITSSGAPYYKMAETPTTSPVYTFQVKTGSELDEELIRLGLLDLV</sequence>
<dbReference type="AlphaFoldDB" id="A0A7W9CJ29"/>
<protein>
    <submittedName>
        <fullName evidence="2">Uncharacterized protein</fullName>
    </submittedName>
</protein>
<comment type="caution">
    <text evidence="2">The sequence shown here is derived from an EMBL/GenBank/DDBJ whole genome shotgun (WGS) entry which is preliminary data.</text>
</comment>
<dbReference type="Proteomes" id="UP000545037">
    <property type="component" value="Unassembled WGS sequence"/>
</dbReference>
<accession>A0A7W9CJ29</accession>
<evidence type="ECO:0000313" key="2">
    <source>
        <dbReference type="EMBL" id="MBB5746610.1"/>
    </source>
</evidence>
<keyword evidence="3" id="KW-1185">Reference proteome</keyword>
<reference evidence="2 3" key="1">
    <citation type="submission" date="2020-08" db="EMBL/GenBank/DDBJ databases">
        <title>Genomic Encyclopedia of Type Strains, Phase IV (KMG-IV): sequencing the most valuable type-strain genomes for metagenomic binning, comparative biology and taxonomic classification.</title>
        <authorList>
            <person name="Goeker M."/>
        </authorList>
    </citation>
    <scope>NUCLEOTIDE SEQUENCE [LARGE SCALE GENOMIC DNA]</scope>
    <source>
        <strain evidence="2 3">DSM 4737</strain>
    </source>
</reference>
<proteinExistence type="predicted"/>
<name>A0A7W9CJ29_9CAUL</name>
<dbReference type="EMBL" id="JACHOR010000003">
    <property type="protein sequence ID" value="MBB5746610.1"/>
    <property type="molecule type" value="Genomic_DNA"/>
</dbReference>
<feature type="region of interest" description="Disordered" evidence="1">
    <location>
        <begin position="1"/>
        <end position="22"/>
    </location>
</feature>
<organism evidence="2 3">
    <name type="scientific">Brevundimonas variabilis</name>
    <dbReference type="NCBI Taxonomy" id="74312"/>
    <lineage>
        <taxon>Bacteria</taxon>
        <taxon>Pseudomonadati</taxon>
        <taxon>Pseudomonadota</taxon>
        <taxon>Alphaproteobacteria</taxon>
        <taxon>Caulobacterales</taxon>
        <taxon>Caulobacteraceae</taxon>
        <taxon>Brevundimonas</taxon>
    </lineage>
</organism>
<gene>
    <name evidence="2" type="ORF">GGR13_002214</name>
</gene>
<dbReference type="RefSeq" id="WP_183213557.1">
    <property type="nucleotide sequence ID" value="NZ_JACHOR010000003.1"/>
</dbReference>
<evidence type="ECO:0000313" key="3">
    <source>
        <dbReference type="Proteomes" id="UP000545037"/>
    </source>
</evidence>